<keyword evidence="2 5" id="KW-0012">Acyltransferase</keyword>
<keyword evidence="3" id="KW-0472">Membrane</keyword>
<proteinExistence type="predicted"/>
<evidence type="ECO:0000256" key="1">
    <source>
        <dbReference type="ARBA" id="ARBA00022679"/>
    </source>
</evidence>
<feature type="domain" description="Phospholipid/glycerol acyltransferase" evidence="4">
    <location>
        <begin position="36"/>
        <end position="146"/>
    </location>
</feature>
<dbReference type="EMBL" id="JBEPLN010000003">
    <property type="protein sequence ID" value="MET3633644.1"/>
    <property type="molecule type" value="Genomic_DNA"/>
</dbReference>
<sequence>MFYAYLRGLVVSLLWIVNGNVHYHHTHNILDEEENYILVSPHRTWWDPVYMAYAARPKQFIFMAKKELFANRVFGWWIRMCGAFPIDRENPSQQAIKHPINVLKKGNRSLVMFPSGSRHSTDVKGGVAVIAKMAKVKILPCVYVGPRSLKGLLARERVDMNFGEAIDISDIKRMNDEGIEEVARRVQTSFDALDQEAQAYQDGKKPNVLWFFIRIPAAVLALVVVVLTLVFSYLASFVWDPEKHIKL</sequence>
<dbReference type="EC" id="2.3.1.51" evidence="5"/>
<comment type="caution">
    <text evidence="5">The sequence shown here is derived from an EMBL/GenBank/DDBJ whole genome shotgun (WGS) entry which is preliminary data.</text>
</comment>
<evidence type="ECO:0000313" key="5">
    <source>
        <dbReference type="EMBL" id="MET3633644.1"/>
    </source>
</evidence>
<dbReference type="SMART" id="SM00563">
    <property type="entry name" value="PlsC"/>
    <property type="match status" value="1"/>
</dbReference>
<gene>
    <name evidence="5" type="ORF">ABID28_000277</name>
</gene>
<evidence type="ECO:0000256" key="2">
    <source>
        <dbReference type="ARBA" id="ARBA00023315"/>
    </source>
</evidence>
<dbReference type="PANTHER" id="PTHR10434:SF40">
    <property type="entry name" value="1-ACYL-SN-GLYCEROL-3-PHOSPHATE ACYLTRANSFERASE"/>
    <property type="match status" value="1"/>
</dbReference>
<reference evidence="5 6" key="1">
    <citation type="submission" date="2024-06" db="EMBL/GenBank/DDBJ databases">
        <title>Genomic Encyclopedia of Type Strains, Phase IV (KMG-IV): sequencing the most valuable type-strain genomes for metagenomic binning, comparative biology and taxonomic classification.</title>
        <authorList>
            <person name="Goeker M."/>
        </authorList>
    </citation>
    <scope>NUCLEOTIDE SEQUENCE [LARGE SCALE GENOMIC DNA]</scope>
    <source>
        <strain evidence="5 6">DSM 28302</strain>
    </source>
</reference>
<organism evidence="5 6">
    <name type="scientific">Streptococcus porcorum</name>
    <dbReference type="NCBI Taxonomy" id="701526"/>
    <lineage>
        <taxon>Bacteria</taxon>
        <taxon>Bacillati</taxon>
        <taxon>Bacillota</taxon>
        <taxon>Bacilli</taxon>
        <taxon>Lactobacillales</taxon>
        <taxon>Streptococcaceae</taxon>
        <taxon>Streptococcus</taxon>
    </lineage>
</organism>
<dbReference type="GO" id="GO:0003841">
    <property type="term" value="F:1-acylglycerol-3-phosphate O-acyltransferase activity"/>
    <property type="evidence" value="ECO:0007669"/>
    <property type="project" value="UniProtKB-EC"/>
</dbReference>
<dbReference type="CDD" id="cd07989">
    <property type="entry name" value="LPLAT_AGPAT-like"/>
    <property type="match status" value="1"/>
</dbReference>
<evidence type="ECO:0000313" key="6">
    <source>
        <dbReference type="Proteomes" id="UP001549037"/>
    </source>
</evidence>
<protein>
    <submittedName>
        <fullName evidence="5">1-acyl-sn-glycerol-3-phosphate acyltransferase</fullName>
        <ecNumber evidence="5">2.3.1.51</ecNumber>
    </submittedName>
</protein>
<keyword evidence="6" id="KW-1185">Reference proteome</keyword>
<dbReference type="PANTHER" id="PTHR10434">
    <property type="entry name" value="1-ACYL-SN-GLYCEROL-3-PHOSPHATE ACYLTRANSFERASE"/>
    <property type="match status" value="1"/>
</dbReference>
<keyword evidence="3" id="KW-0812">Transmembrane</keyword>
<dbReference type="SUPFAM" id="SSF69593">
    <property type="entry name" value="Glycerol-3-phosphate (1)-acyltransferase"/>
    <property type="match status" value="1"/>
</dbReference>
<evidence type="ECO:0000259" key="4">
    <source>
        <dbReference type="SMART" id="SM00563"/>
    </source>
</evidence>
<dbReference type="RefSeq" id="WP_354367381.1">
    <property type="nucleotide sequence ID" value="NZ_JBEPLN010000003.1"/>
</dbReference>
<keyword evidence="1 5" id="KW-0808">Transferase</keyword>
<dbReference type="Proteomes" id="UP001549037">
    <property type="component" value="Unassembled WGS sequence"/>
</dbReference>
<name>A0ABV2JD13_9STRE</name>
<keyword evidence="3" id="KW-1133">Transmembrane helix</keyword>
<dbReference type="InterPro" id="IPR002123">
    <property type="entry name" value="Plipid/glycerol_acylTrfase"/>
</dbReference>
<dbReference type="Pfam" id="PF01553">
    <property type="entry name" value="Acyltransferase"/>
    <property type="match status" value="1"/>
</dbReference>
<feature type="transmembrane region" description="Helical" evidence="3">
    <location>
        <begin position="208"/>
        <end position="234"/>
    </location>
</feature>
<evidence type="ECO:0000256" key="3">
    <source>
        <dbReference type="SAM" id="Phobius"/>
    </source>
</evidence>
<accession>A0ABV2JD13</accession>